<organism evidence="6 7">
    <name type="scientific">Candidatus Daviesbacteria bacterium RIFCSPHIGHO2_02_FULL_36_13</name>
    <dbReference type="NCBI Taxonomy" id="1797768"/>
    <lineage>
        <taxon>Bacteria</taxon>
        <taxon>Candidatus Daviesiibacteriota</taxon>
    </lineage>
</organism>
<comment type="caution">
    <text evidence="6">The sequence shown here is derived from an EMBL/GenBank/DDBJ whole genome shotgun (WGS) entry which is preliminary data.</text>
</comment>
<gene>
    <name evidence="6" type="ORF">A3C59_01145</name>
</gene>
<proteinExistence type="inferred from homology"/>
<dbReference type="PANTHER" id="PTHR21569:SF1">
    <property type="entry name" value="SMALL RIBOSOMAL SUBUNIT PROTEIN US9M"/>
    <property type="match status" value="1"/>
</dbReference>
<dbReference type="GO" id="GO:0006412">
    <property type="term" value="P:translation"/>
    <property type="evidence" value="ECO:0007669"/>
    <property type="project" value="InterPro"/>
</dbReference>
<name>A0A1F5JYZ7_9BACT</name>
<dbReference type="InterPro" id="IPR020568">
    <property type="entry name" value="Ribosomal_Su5_D2-typ_SF"/>
</dbReference>
<dbReference type="Pfam" id="PF00380">
    <property type="entry name" value="Ribosomal_S9"/>
    <property type="match status" value="1"/>
</dbReference>
<protein>
    <recommendedName>
        <fullName evidence="5">30S ribosomal protein S9</fullName>
    </recommendedName>
</protein>
<dbReference type="AlphaFoldDB" id="A0A1F5JYZ7"/>
<reference evidence="6 7" key="1">
    <citation type="journal article" date="2016" name="Nat. Commun.">
        <title>Thousands of microbial genomes shed light on interconnected biogeochemical processes in an aquifer system.</title>
        <authorList>
            <person name="Anantharaman K."/>
            <person name="Brown C.T."/>
            <person name="Hug L.A."/>
            <person name="Sharon I."/>
            <person name="Castelle C.J."/>
            <person name="Probst A.J."/>
            <person name="Thomas B.C."/>
            <person name="Singh A."/>
            <person name="Wilkins M.J."/>
            <person name="Karaoz U."/>
            <person name="Brodie E.L."/>
            <person name="Williams K.H."/>
            <person name="Hubbard S.S."/>
            <person name="Banfield J.F."/>
        </authorList>
    </citation>
    <scope>NUCLEOTIDE SEQUENCE [LARGE SCALE GENOMIC DNA]</scope>
</reference>
<dbReference type="GO" id="GO:0003723">
    <property type="term" value="F:RNA binding"/>
    <property type="evidence" value="ECO:0007669"/>
    <property type="project" value="TreeGrafter"/>
</dbReference>
<dbReference type="InterPro" id="IPR023035">
    <property type="entry name" value="Ribosomal_uS9_bac/plastid"/>
</dbReference>
<dbReference type="STRING" id="1797768.A3C59_01145"/>
<dbReference type="InterPro" id="IPR014721">
    <property type="entry name" value="Ribsml_uS5_D2-typ_fold_subgr"/>
</dbReference>
<dbReference type="EMBL" id="MFCV01000004">
    <property type="protein sequence ID" value="OGE33897.1"/>
    <property type="molecule type" value="Genomic_DNA"/>
</dbReference>
<evidence type="ECO:0000256" key="2">
    <source>
        <dbReference type="ARBA" id="ARBA00022980"/>
    </source>
</evidence>
<sequence length="137" mass="14865">MEEKKGTHAGLTTVVGRRKEAVAKIRLSAGQGVITVNGKPIVEYFAGAIFQRAYNKPMEVTNTIGKYTISAKIEGGGQVSQLGALVHGIARAIAKAEPELRTPLKKEGLLTRDARVRERRKYGLAGKARAKKQSPKR</sequence>
<evidence type="ECO:0000256" key="4">
    <source>
        <dbReference type="RuleBase" id="RU003815"/>
    </source>
</evidence>
<dbReference type="Gene3D" id="3.30.230.10">
    <property type="match status" value="1"/>
</dbReference>
<keyword evidence="2 4" id="KW-0689">Ribosomal protein</keyword>
<dbReference type="Proteomes" id="UP000176902">
    <property type="component" value="Unassembled WGS sequence"/>
</dbReference>
<keyword evidence="3 4" id="KW-0687">Ribonucleoprotein</keyword>
<evidence type="ECO:0000256" key="3">
    <source>
        <dbReference type="ARBA" id="ARBA00023274"/>
    </source>
</evidence>
<dbReference type="GO" id="GO:0003735">
    <property type="term" value="F:structural constituent of ribosome"/>
    <property type="evidence" value="ECO:0007669"/>
    <property type="project" value="InterPro"/>
</dbReference>
<evidence type="ECO:0000256" key="5">
    <source>
        <dbReference type="RuleBase" id="RU003816"/>
    </source>
</evidence>
<dbReference type="SUPFAM" id="SSF54211">
    <property type="entry name" value="Ribosomal protein S5 domain 2-like"/>
    <property type="match status" value="1"/>
</dbReference>
<dbReference type="NCBIfam" id="NF001099">
    <property type="entry name" value="PRK00132.1"/>
    <property type="match status" value="1"/>
</dbReference>
<evidence type="ECO:0000256" key="1">
    <source>
        <dbReference type="ARBA" id="ARBA00005251"/>
    </source>
</evidence>
<dbReference type="PANTHER" id="PTHR21569">
    <property type="entry name" value="RIBOSOMAL PROTEIN S9"/>
    <property type="match status" value="1"/>
</dbReference>
<dbReference type="InterPro" id="IPR000754">
    <property type="entry name" value="Ribosomal_uS9"/>
</dbReference>
<dbReference type="PROSITE" id="PS00360">
    <property type="entry name" value="RIBOSOMAL_S9"/>
    <property type="match status" value="1"/>
</dbReference>
<evidence type="ECO:0000313" key="6">
    <source>
        <dbReference type="EMBL" id="OGE33897.1"/>
    </source>
</evidence>
<comment type="similarity">
    <text evidence="1 4">Belongs to the universal ribosomal protein uS9 family.</text>
</comment>
<evidence type="ECO:0000313" key="7">
    <source>
        <dbReference type="Proteomes" id="UP000176902"/>
    </source>
</evidence>
<dbReference type="GO" id="GO:0022627">
    <property type="term" value="C:cytosolic small ribosomal subunit"/>
    <property type="evidence" value="ECO:0007669"/>
    <property type="project" value="TreeGrafter"/>
</dbReference>
<dbReference type="InterPro" id="IPR020574">
    <property type="entry name" value="Ribosomal_uS9_CS"/>
</dbReference>
<accession>A0A1F5JYZ7</accession>